<evidence type="ECO:0000256" key="1">
    <source>
        <dbReference type="SAM" id="MobiDB-lite"/>
    </source>
</evidence>
<dbReference type="AlphaFoldDB" id="G3HR64"/>
<sequence length="60" mass="6441">MGKPRSRIAWLSHPSPLRRQPGSVPGAPGPAGAYPLSYLPLARWTARPEDYKCGARSLAA</sequence>
<protein>
    <submittedName>
        <fullName evidence="2">Uncharacterized protein</fullName>
    </submittedName>
</protein>
<reference evidence="3" key="1">
    <citation type="journal article" date="2011" name="Nat. Biotechnol.">
        <title>The genomic sequence of the Chinese hamster ovary (CHO)-K1 cell line.</title>
        <authorList>
            <person name="Xu X."/>
            <person name="Nagarajan H."/>
            <person name="Lewis N.E."/>
            <person name="Pan S."/>
            <person name="Cai Z."/>
            <person name="Liu X."/>
            <person name="Chen W."/>
            <person name="Xie M."/>
            <person name="Wang W."/>
            <person name="Hammond S."/>
            <person name="Andersen M.R."/>
            <person name="Neff N."/>
            <person name="Passarelli B."/>
            <person name="Koh W."/>
            <person name="Fan H.C."/>
            <person name="Wang J."/>
            <person name="Gui Y."/>
            <person name="Lee K.H."/>
            <person name="Betenbaugh M.J."/>
            <person name="Quake S.R."/>
            <person name="Famili I."/>
            <person name="Palsson B.O."/>
            <person name="Wang J."/>
        </authorList>
    </citation>
    <scope>NUCLEOTIDE SEQUENCE [LARGE SCALE GENOMIC DNA]</scope>
    <source>
        <strain evidence="3">CHO K1 cell line</strain>
    </source>
</reference>
<evidence type="ECO:0000313" key="2">
    <source>
        <dbReference type="EMBL" id="EGW06828.1"/>
    </source>
</evidence>
<dbReference type="EMBL" id="JH000627">
    <property type="protein sequence ID" value="EGW06828.1"/>
    <property type="molecule type" value="Genomic_DNA"/>
</dbReference>
<accession>G3HR64</accession>
<proteinExistence type="predicted"/>
<evidence type="ECO:0000313" key="3">
    <source>
        <dbReference type="Proteomes" id="UP000001075"/>
    </source>
</evidence>
<name>G3HR64_CRIGR</name>
<feature type="region of interest" description="Disordered" evidence="1">
    <location>
        <begin position="1"/>
        <end position="29"/>
    </location>
</feature>
<dbReference type="Proteomes" id="UP000001075">
    <property type="component" value="Unassembled WGS sequence"/>
</dbReference>
<organism evidence="2 3">
    <name type="scientific">Cricetulus griseus</name>
    <name type="common">Chinese hamster</name>
    <name type="synonym">Cricetulus barabensis griseus</name>
    <dbReference type="NCBI Taxonomy" id="10029"/>
    <lineage>
        <taxon>Eukaryota</taxon>
        <taxon>Metazoa</taxon>
        <taxon>Chordata</taxon>
        <taxon>Craniata</taxon>
        <taxon>Vertebrata</taxon>
        <taxon>Euteleostomi</taxon>
        <taxon>Mammalia</taxon>
        <taxon>Eutheria</taxon>
        <taxon>Euarchontoglires</taxon>
        <taxon>Glires</taxon>
        <taxon>Rodentia</taxon>
        <taxon>Myomorpha</taxon>
        <taxon>Muroidea</taxon>
        <taxon>Cricetidae</taxon>
        <taxon>Cricetinae</taxon>
        <taxon>Cricetulus</taxon>
    </lineage>
</organism>
<dbReference type="InParanoid" id="G3HR64"/>
<gene>
    <name evidence="2" type="ORF">I79_013327</name>
</gene>